<organism evidence="1 2">
    <name type="scientific">Nocardioides endophyticus</name>
    <dbReference type="NCBI Taxonomy" id="1353775"/>
    <lineage>
        <taxon>Bacteria</taxon>
        <taxon>Bacillati</taxon>
        <taxon>Actinomycetota</taxon>
        <taxon>Actinomycetes</taxon>
        <taxon>Propionibacteriales</taxon>
        <taxon>Nocardioidaceae</taxon>
        <taxon>Nocardioides</taxon>
    </lineage>
</organism>
<dbReference type="RefSeq" id="WP_345530237.1">
    <property type="nucleotide sequence ID" value="NZ_BAABKN010000042.1"/>
</dbReference>
<accession>A0ABP8ZN83</accession>
<gene>
    <name evidence="1" type="ORF">GCM10023350_53730</name>
</gene>
<sequence length="181" mass="18804">MSADPIDALLSTTDLDGLMTAVDALPADADTARIGGVVEAWADPQGVANVLMHPSVIPSSHRVAAVLRGLRSEGYLRLAATVGVGHLSPTELPDGVRRELLDALLDVVASDAGPAGVRASAEIGPLLLADEVELLDDLAAHPVDAVRHNLTQAGLGVTAPDAREPVLLPYLPDYAEYLDAR</sequence>
<keyword evidence="2" id="KW-1185">Reference proteome</keyword>
<evidence type="ECO:0000313" key="2">
    <source>
        <dbReference type="Proteomes" id="UP001499882"/>
    </source>
</evidence>
<dbReference type="EMBL" id="BAABKN010000042">
    <property type="protein sequence ID" value="GAA4760637.1"/>
    <property type="molecule type" value="Genomic_DNA"/>
</dbReference>
<protein>
    <submittedName>
        <fullName evidence="1">Uncharacterized protein</fullName>
    </submittedName>
</protein>
<dbReference type="Proteomes" id="UP001499882">
    <property type="component" value="Unassembled WGS sequence"/>
</dbReference>
<comment type="caution">
    <text evidence="1">The sequence shown here is derived from an EMBL/GenBank/DDBJ whole genome shotgun (WGS) entry which is preliminary data.</text>
</comment>
<name>A0ABP8ZN83_9ACTN</name>
<evidence type="ECO:0000313" key="1">
    <source>
        <dbReference type="EMBL" id="GAA4760637.1"/>
    </source>
</evidence>
<reference evidence="2" key="1">
    <citation type="journal article" date="2019" name="Int. J. Syst. Evol. Microbiol.">
        <title>The Global Catalogue of Microorganisms (GCM) 10K type strain sequencing project: providing services to taxonomists for standard genome sequencing and annotation.</title>
        <authorList>
            <consortium name="The Broad Institute Genomics Platform"/>
            <consortium name="The Broad Institute Genome Sequencing Center for Infectious Disease"/>
            <person name="Wu L."/>
            <person name="Ma J."/>
        </authorList>
    </citation>
    <scope>NUCLEOTIDE SEQUENCE [LARGE SCALE GENOMIC DNA]</scope>
    <source>
        <strain evidence="2">JCM 18532</strain>
    </source>
</reference>
<proteinExistence type="predicted"/>